<evidence type="ECO:0000313" key="7">
    <source>
        <dbReference type="Proteomes" id="UP000291591"/>
    </source>
</evidence>
<keyword evidence="1" id="KW-0805">Transcription regulation</keyword>
<dbReference type="PANTHER" id="PTHR33164">
    <property type="entry name" value="TRANSCRIPTIONAL REGULATOR, MARR FAMILY"/>
    <property type="match status" value="1"/>
</dbReference>
<dbReference type="PROSITE" id="PS50995">
    <property type="entry name" value="HTH_MARR_2"/>
    <property type="match status" value="1"/>
</dbReference>
<dbReference type="OrthoDB" id="162531at2"/>
<proteinExistence type="predicted"/>
<dbReference type="Proteomes" id="UP000291591">
    <property type="component" value="Unassembled WGS sequence"/>
</dbReference>
<evidence type="ECO:0000256" key="2">
    <source>
        <dbReference type="ARBA" id="ARBA00023125"/>
    </source>
</evidence>
<dbReference type="InterPro" id="IPR036388">
    <property type="entry name" value="WH-like_DNA-bd_sf"/>
</dbReference>
<feature type="compositionally biased region" description="Basic and acidic residues" evidence="4">
    <location>
        <begin position="1"/>
        <end position="18"/>
    </location>
</feature>
<dbReference type="Pfam" id="PF12802">
    <property type="entry name" value="MarR_2"/>
    <property type="match status" value="1"/>
</dbReference>
<keyword evidence="7" id="KW-1185">Reference proteome</keyword>
<evidence type="ECO:0000313" key="6">
    <source>
        <dbReference type="EMBL" id="RZT84506.1"/>
    </source>
</evidence>
<dbReference type="Gene3D" id="1.10.10.10">
    <property type="entry name" value="Winged helix-like DNA-binding domain superfamily/Winged helix DNA-binding domain"/>
    <property type="match status" value="1"/>
</dbReference>
<dbReference type="InterPro" id="IPR036390">
    <property type="entry name" value="WH_DNA-bd_sf"/>
</dbReference>
<feature type="compositionally biased region" description="Acidic residues" evidence="4">
    <location>
        <begin position="19"/>
        <end position="31"/>
    </location>
</feature>
<keyword evidence="2 6" id="KW-0238">DNA-binding</keyword>
<dbReference type="InterPro" id="IPR023187">
    <property type="entry name" value="Tscrpt_reg_MarR-type_CS"/>
</dbReference>
<evidence type="ECO:0000256" key="1">
    <source>
        <dbReference type="ARBA" id="ARBA00023015"/>
    </source>
</evidence>
<dbReference type="GO" id="GO:0003700">
    <property type="term" value="F:DNA-binding transcription factor activity"/>
    <property type="evidence" value="ECO:0007669"/>
    <property type="project" value="InterPro"/>
</dbReference>
<evidence type="ECO:0000259" key="5">
    <source>
        <dbReference type="PROSITE" id="PS50995"/>
    </source>
</evidence>
<dbReference type="PANTHER" id="PTHR33164:SF106">
    <property type="entry name" value="TRANSCRIPTIONAL REGULATORY PROTEIN"/>
    <property type="match status" value="1"/>
</dbReference>
<dbReference type="SMART" id="SM00347">
    <property type="entry name" value="HTH_MARR"/>
    <property type="match status" value="1"/>
</dbReference>
<evidence type="ECO:0000256" key="4">
    <source>
        <dbReference type="SAM" id="MobiDB-lite"/>
    </source>
</evidence>
<protein>
    <submittedName>
        <fullName evidence="6">DNA-binding MarR family transcriptional regulator</fullName>
    </submittedName>
</protein>
<feature type="region of interest" description="Disordered" evidence="4">
    <location>
        <begin position="188"/>
        <end position="207"/>
    </location>
</feature>
<dbReference type="GO" id="GO:0003677">
    <property type="term" value="F:DNA binding"/>
    <property type="evidence" value="ECO:0007669"/>
    <property type="project" value="UniProtKB-KW"/>
</dbReference>
<comment type="caution">
    <text evidence="6">The sequence shown here is derived from an EMBL/GenBank/DDBJ whole genome shotgun (WGS) entry which is preliminary data.</text>
</comment>
<keyword evidence="3" id="KW-0804">Transcription</keyword>
<feature type="domain" description="HTH marR-type" evidence="5">
    <location>
        <begin position="34"/>
        <end position="171"/>
    </location>
</feature>
<feature type="region of interest" description="Disordered" evidence="4">
    <location>
        <begin position="1"/>
        <end position="31"/>
    </location>
</feature>
<dbReference type="PROSITE" id="PS01117">
    <property type="entry name" value="HTH_MARR_1"/>
    <property type="match status" value="1"/>
</dbReference>
<accession>A0A4Q7US87</accession>
<dbReference type="GO" id="GO:0006950">
    <property type="term" value="P:response to stress"/>
    <property type="evidence" value="ECO:0007669"/>
    <property type="project" value="TreeGrafter"/>
</dbReference>
<evidence type="ECO:0000256" key="3">
    <source>
        <dbReference type="ARBA" id="ARBA00023163"/>
    </source>
</evidence>
<dbReference type="InterPro" id="IPR000835">
    <property type="entry name" value="HTH_MarR-typ"/>
</dbReference>
<dbReference type="SUPFAM" id="SSF46785">
    <property type="entry name" value="Winged helix' DNA-binding domain"/>
    <property type="match status" value="1"/>
</dbReference>
<dbReference type="EMBL" id="SHKL01000001">
    <property type="protein sequence ID" value="RZT84506.1"/>
    <property type="molecule type" value="Genomic_DNA"/>
</dbReference>
<dbReference type="RefSeq" id="WP_130289097.1">
    <property type="nucleotide sequence ID" value="NZ_SHKL01000001.1"/>
</dbReference>
<gene>
    <name evidence="6" type="ORF">EV383_1349</name>
</gene>
<name>A0A4Q7US87_PSEST</name>
<sequence length="207" mass="23021">MTGSHDHDRHAHAHHSDADSDSDSDSDSEEITDAEEILDLLARLEIGSMLFRQALTQRLGITGTEHLMLDLLIQHGDLTGSQLVGMTGLTSGAISGLADRLEQEGLLSRSPDPSDGRRRVLRPTDAARRHIETTIEKLRLRRKERVAVELLHGLDDADLDAVTIFLSRATDRAFRQARALRLWQREPSRWRSRGSTSRPAPTRSAPG</sequence>
<reference evidence="6 7" key="1">
    <citation type="submission" date="2019-02" db="EMBL/GenBank/DDBJ databases">
        <title>Sequencing the genomes of 1000 actinobacteria strains.</title>
        <authorList>
            <person name="Klenk H.-P."/>
        </authorList>
    </citation>
    <scope>NUCLEOTIDE SEQUENCE [LARGE SCALE GENOMIC DNA]</scope>
    <source>
        <strain evidence="6 7">DSM 45779</strain>
    </source>
</reference>
<dbReference type="AlphaFoldDB" id="A0A4Q7US87"/>
<organism evidence="6 7">
    <name type="scientific">Pseudonocardia sediminis</name>
    <dbReference type="NCBI Taxonomy" id="1397368"/>
    <lineage>
        <taxon>Bacteria</taxon>
        <taxon>Bacillati</taxon>
        <taxon>Actinomycetota</taxon>
        <taxon>Actinomycetes</taxon>
        <taxon>Pseudonocardiales</taxon>
        <taxon>Pseudonocardiaceae</taxon>
        <taxon>Pseudonocardia</taxon>
    </lineage>
</organism>
<dbReference type="InterPro" id="IPR039422">
    <property type="entry name" value="MarR/SlyA-like"/>
</dbReference>